<evidence type="ECO:0000256" key="5">
    <source>
        <dbReference type="ARBA" id="ARBA00023273"/>
    </source>
</evidence>
<dbReference type="AlphaFoldDB" id="A0A1B0DQJ6"/>
<evidence type="ECO:0000256" key="3">
    <source>
        <dbReference type="ARBA" id="ARBA00022794"/>
    </source>
</evidence>
<protein>
    <recommendedName>
        <fullName evidence="7">B9 domain-containing protein 2</fullName>
    </recommendedName>
</protein>
<dbReference type="RefSeq" id="XP_055703399.1">
    <property type="nucleotide sequence ID" value="XM_055847424.1"/>
</dbReference>
<dbReference type="PROSITE" id="PS51381">
    <property type="entry name" value="C2_B9"/>
    <property type="match status" value="1"/>
</dbReference>
<keyword evidence="5" id="KW-0966">Cell projection</keyword>
<organism evidence="8 9">
    <name type="scientific">Phlebotomus papatasi</name>
    <name type="common">Sandfly</name>
    <dbReference type="NCBI Taxonomy" id="29031"/>
    <lineage>
        <taxon>Eukaryota</taxon>
        <taxon>Metazoa</taxon>
        <taxon>Ecdysozoa</taxon>
        <taxon>Arthropoda</taxon>
        <taxon>Hexapoda</taxon>
        <taxon>Insecta</taxon>
        <taxon>Pterygota</taxon>
        <taxon>Neoptera</taxon>
        <taxon>Endopterygota</taxon>
        <taxon>Diptera</taxon>
        <taxon>Nematocera</taxon>
        <taxon>Psychodoidea</taxon>
        <taxon>Psychodidae</taxon>
        <taxon>Phlebotomus</taxon>
        <taxon>Phlebotomus</taxon>
    </lineage>
</organism>
<dbReference type="Pfam" id="PF07162">
    <property type="entry name" value="B9-C2"/>
    <property type="match status" value="1"/>
</dbReference>
<evidence type="ECO:0000313" key="8">
    <source>
        <dbReference type="EnsemblMetazoa" id="PPAI010787-PA"/>
    </source>
</evidence>
<dbReference type="EMBL" id="AJVK01008616">
    <property type="status" value="NOT_ANNOTATED_CDS"/>
    <property type="molecule type" value="Genomic_DNA"/>
</dbReference>
<keyword evidence="2" id="KW-0963">Cytoplasm</keyword>
<dbReference type="PANTHER" id="PTHR12968">
    <property type="entry name" value="B9 DOMAIN-CONTAINING"/>
    <property type="match status" value="1"/>
</dbReference>
<name>A0A1B0DQJ6_PHLPP</name>
<dbReference type="OrthoDB" id="184109at2759"/>
<dbReference type="Proteomes" id="UP000092462">
    <property type="component" value="Unassembled WGS sequence"/>
</dbReference>
<dbReference type="InterPro" id="IPR010796">
    <property type="entry name" value="C2_B9-type_dom"/>
</dbReference>
<sequence>MAELHIIGQILDARDFEEENLLCKWSFQIGSTWKVIEGLAEGQTATDSNRVEKCSVFSHPLDLHLSTRGIQGWPKLHVEIWTANALKQCWPVGFGVLNVPTHPGIHNLTIPTWRIAPSNIWDALREKFHGGGVALARKELVYSQSDRYKLSTTSTAGSVGVELMLIFKNFKKFGVEF</sequence>
<dbReference type="VEuPathDB" id="VectorBase:PPAPM1_011449"/>
<evidence type="ECO:0000256" key="1">
    <source>
        <dbReference type="ARBA" id="ARBA00004120"/>
    </source>
</evidence>
<accession>A0A1B0DQJ6</accession>
<dbReference type="GO" id="GO:0036038">
    <property type="term" value="C:MKS complex"/>
    <property type="evidence" value="ECO:0007669"/>
    <property type="project" value="TreeGrafter"/>
</dbReference>
<dbReference type="CTD" id="80776"/>
<evidence type="ECO:0000256" key="6">
    <source>
        <dbReference type="ARBA" id="ARBA00038411"/>
    </source>
</evidence>
<dbReference type="GeneID" id="129801935"/>
<dbReference type="EnsemblMetazoa" id="PPAI010787-RA">
    <property type="protein sequence ID" value="PPAI010787-PA"/>
    <property type="gene ID" value="PPAI010787"/>
</dbReference>
<evidence type="ECO:0000256" key="2">
    <source>
        <dbReference type="ARBA" id="ARBA00022490"/>
    </source>
</evidence>
<reference evidence="8" key="1">
    <citation type="submission" date="2022-08" db="UniProtKB">
        <authorList>
            <consortium name="EnsemblMetazoa"/>
        </authorList>
    </citation>
    <scope>IDENTIFICATION</scope>
    <source>
        <strain evidence="8">Israel</strain>
    </source>
</reference>
<proteinExistence type="inferred from homology"/>
<dbReference type="GO" id="GO:0060271">
    <property type="term" value="P:cilium assembly"/>
    <property type="evidence" value="ECO:0007669"/>
    <property type="project" value="TreeGrafter"/>
</dbReference>
<dbReference type="KEGG" id="ppap:129801935"/>
<comment type="subcellular location">
    <subcellularLocation>
        <location evidence="1">Cytoplasm</location>
        <location evidence="1">Cytoskeleton</location>
        <location evidence="1">Cilium basal body</location>
    </subcellularLocation>
</comment>
<evidence type="ECO:0000256" key="4">
    <source>
        <dbReference type="ARBA" id="ARBA00023212"/>
    </source>
</evidence>
<keyword evidence="4" id="KW-0206">Cytoskeleton</keyword>
<dbReference type="VEuPathDB" id="VectorBase:PPAI010787"/>
<dbReference type="PANTHER" id="PTHR12968:SF2">
    <property type="entry name" value="B9 DOMAIN-CONTAINING PROTEIN 2"/>
    <property type="match status" value="1"/>
</dbReference>
<comment type="similarity">
    <text evidence="6">Belongs to the B9D family.</text>
</comment>
<keyword evidence="3" id="KW-0970">Cilium biogenesis/degradation</keyword>
<evidence type="ECO:0000313" key="9">
    <source>
        <dbReference type="Proteomes" id="UP000092462"/>
    </source>
</evidence>
<evidence type="ECO:0000256" key="7">
    <source>
        <dbReference type="ARBA" id="ARBA00039272"/>
    </source>
</evidence>
<keyword evidence="9" id="KW-1185">Reference proteome</keyword>